<name>A0A6A6ALB6_9PLEO</name>
<reference evidence="7" key="1">
    <citation type="journal article" date="2020" name="Stud. Mycol.">
        <title>101 Dothideomycetes genomes: a test case for predicting lifestyles and emergence of pathogens.</title>
        <authorList>
            <person name="Haridas S."/>
            <person name="Albert R."/>
            <person name="Binder M."/>
            <person name="Bloem J."/>
            <person name="Labutti K."/>
            <person name="Salamov A."/>
            <person name="Andreopoulos B."/>
            <person name="Baker S."/>
            <person name="Barry K."/>
            <person name="Bills G."/>
            <person name="Bluhm B."/>
            <person name="Cannon C."/>
            <person name="Castanera R."/>
            <person name="Culley D."/>
            <person name="Daum C."/>
            <person name="Ezra D."/>
            <person name="Gonzalez J."/>
            <person name="Henrissat B."/>
            <person name="Kuo A."/>
            <person name="Liang C."/>
            <person name="Lipzen A."/>
            <person name="Lutzoni F."/>
            <person name="Magnuson J."/>
            <person name="Mondo S."/>
            <person name="Nolan M."/>
            <person name="Ohm R."/>
            <person name="Pangilinan J."/>
            <person name="Park H.-J."/>
            <person name="Ramirez L."/>
            <person name="Alfaro M."/>
            <person name="Sun H."/>
            <person name="Tritt A."/>
            <person name="Yoshinaga Y."/>
            <person name="Zwiers L.-H."/>
            <person name="Turgeon B."/>
            <person name="Goodwin S."/>
            <person name="Spatafora J."/>
            <person name="Crous P."/>
            <person name="Grigoriev I."/>
        </authorList>
    </citation>
    <scope>NUCLEOTIDE SEQUENCE</scope>
    <source>
        <strain evidence="7">CBS 119687</strain>
    </source>
</reference>
<comment type="similarity">
    <text evidence="3">Belongs to the CENP-O/MCM21 family.</text>
</comment>
<dbReference type="AlphaFoldDB" id="A0A6A6ALB6"/>
<gene>
    <name evidence="7" type="ORF">P153DRAFT_364444</name>
</gene>
<evidence type="ECO:0000256" key="5">
    <source>
        <dbReference type="ARBA" id="ARBA00023242"/>
    </source>
</evidence>
<accession>A0A6A6ALB6</accession>
<dbReference type="PANTHER" id="PTHR14582:SF1">
    <property type="entry name" value="CENTROMERE PROTEIN O"/>
    <property type="match status" value="1"/>
</dbReference>
<evidence type="ECO:0000256" key="3">
    <source>
        <dbReference type="ARBA" id="ARBA00007321"/>
    </source>
</evidence>
<organism evidence="7 8">
    <name type="scientific">Dothidotthia symphoricarpi CBS 119687</name>
    <dbReference type="NCBI Taxonomy" id="1392245"/>
    <lineage>
        <taxon>Eukaryota</taxon>
        <taxon>Fungi</taxon>
        <taxon>Dikarya</taxon>
        <taxon>Ascomycota</taxon>
        <taxon>Pezizomycotina</taxon>
        <taxon>Dothideomycetes</taxon>
        <taxon>Pleosporomycetidae</taxon>
        <taxon>Pleosporales</taxon>
        <taxon>Dothidotthiaceae</taxon>
        <taxon>Dothidotthia</taxon>
    </lineage>
</organism>
<keyword evidence="5" id="KW-0539">Nucleus</keyword>
<keyword evidence="6" id="KW-0137">Centromere</keyword>
<evidence type="ECO:0000256" key="4">
    <source>
        <dbReference type="ARBA" id="ARBA00022454"/>
    </source>
</evidence>
<evidence type="ECO:0000313" key="8">
    <source>
        <dbReference type="Proteomes" id="UP000799771"/>
    </source>
</evidence>
<comment type="subcellular location">
    <subcellularLocation>
        <location evidence="2">Chromosome</location>
        <location evidence="2">Centromere</location>
    </subcellularLocation>
    <subcellularLocation>
        <location evidence="1">Nucleus</location>
    </subcellularLocation>
</comment>
<keyword evidence="8" id="KW-1185">Reference proteome</keyword>
<evidence type="ECO:0000313" key="7">
    <source>
        <dbReference type="EMBL" id="KAF2131983.1"/>
    </source>
</evidence>
<dbReference type="Pfam" id="PF09496">
    <property type="entry name" value="CENP-O"/>
    <property type="match status" value="1"/>
</dbReference>
<protein>
    <recommendedName>
        <fullName evidence="9">Cenp-O kinetochore centromere component</fullName>
    </recommendedName>
</protein>
<dbReference type="GeneID" id="54408043"/>
<dbReference type="RefSeq" id="XP_033526370.1">
    <property type="nucleotide sequence ID" value="XM_033667611.1"/>
</dbReference>
<dbReference type="EMBL" id="ML977501">
    <property type="protein sequence ID" value="KAF2131983.1"/>
    <property type="molecule type" value="Genomic_DNA"/>
</dbReference>
<keyword evidence="4" id="KW-0158">Chromosome</keyword>
<proteinExistence type="inferred from homology"/>
<evidence type="ECO:0000256" key="6">
    <source>
        <dbReference type="ARBA" id="ARBA00023328"/>
    </source>
</evidence>
<dbReference type="GO" id="GO:0005634">
    <property type="term" value="C:nucleus"/>
    <property type="evidence" value="ECO:0007669"/>
    <property type="project" value="UniProtKB-SubCell"/>
</dbReference>
<dbReference type="InterPro" id="IPR018464">
    <property type="entry name" value="CENP-O"/>
</dbReference>
<sequence>MDTAEQLDSDISDLHTRIATLHAHRANLASVLLSQPHLAARLAHGSSSDQLPKRVIEQQSRRNIENIYRACAGVTAYKVKDPDPHAVNNGNVLGVSIDVSISGKFVETYHVLFTFQQSDGAKVLKIHRHTVPTCIPLQQLAHKWIPVGSKDAESIKEPEQDLVRFGRSLRKELVSWHMRTRAVEVLRKEAGLPDAKPSKDNGHASFTSTGNILNAFVSDDDNSDAEEDVTADASLRITDLESDAAVRQITVTWSDGRTGVMGITKDGRVDKAICRTRGGGRDAALSRKAIGPIRGLVRRSMTQ</sequence>
<evidence type="ECO:0000256" key="2">
    <source>
        <dbReference type="ARBA" id="ARBA00004584"/>
    </source>
</evidence>
<evidence type="ECO:0000256" key="1">
    <source>
        <dbReference type="ARBA" id="ARBA00004123"/>
    </source>
</evidence>
<evidence type="ECO:0008006" key="9">
    <source>
        <dbReference type="Google" id="ProtNLM"/>
    </source>
</evidence>
<dbReference type="OrthoDB" id="10050372at2759"/>
<dbReference type="Proteomes" id="UP000799771">
    <property type="component" value="Unassembled WGS sequence"/>
</dbReference>
<dbReference type="GO" id="GO:0031511">
    <property type="term" value="C:Mis6-Sim4 complex"/>
    <property type="evidence" value="ECO:0007669"/>
    <property type="project" value="TreeGrafter"/>
</dbReference>
<dbReference type="PANTHER" id="PTHR14582">
    <property type="entry name" value="INNER KINETOCHORE SUBUNIT MAL2"/>
    <property type="match status" value="1"/>
</dbReference>